<feature type="compositionally biased region" description="Polar residues" evidence="1">
    <location>
        <begin position="210"/>
        <end position="225"/>
    </location>
</feature>
<reference evidence="2 3" key="1">
    <citation type="submission" date="2019-09" db="EMBL/GenBank/DDBJ databases">
        <title>Distinct polysaccharide growth profiles of human intestinal Prevotella copri isolates.</title>
        <authorList>
            <person name="Fehlner-Peach H."/>
            <person name="Magnabosco C."/>
            <person name="Raghavan V."/>
            <person name="Scher J.U."/>
            <person name="Tett A."/>
            <person name="Cox L.M."/>
            <person name="Gottsegen C."/>
            <person name="Watters A."/>
            <person name="Wiltshire- Gordon J.D."/>
            <person name="Segata N."/>
            <person name="Bonneau R."/>
            <person name="Littman D.R."/>
        </authorList>
    </citation>
    <scope>NUCLEOTIDE SEQUENCE [LARGE SCALE GENOMIC DNA]</scope>
    <source>
        <strain evidence="3">iAQ1173</strain>
    </source>
</reference>
<dbReference type="OrthoDB" id="1046564at2"/>
<dbReference type="RefSeq" id="WP_158462726.1">
    <property type="nucleotide sequence ID" value="NZ_VZAD01000023.1"/>
</dbReference>
<gene>
    <name evidence="2" type="ORF">F7D20_02595</name>
</gene>
<dbReference type="EMBL" id="VZAD01000023">
    <property type="protein sequence ID" value="MQP10873.1"/>
    <property type="molecule type" value="Genomic_DNA"/>
</dbReference>
<evidence type="ECO:0000256" key="1">
    <source>
        <dbReference type="SAM" id="MobiDB-lite"/>
    </source>
</evidence>
<keyword evidence="3" id="KW-1185">Reference proteome</keyword>
<dbReference type="AlphaFoldDB" id="A0A6A7W8S0"/>
<evidence type="ECO:0000313" key="2">
    <source>
        <dbReference type="EMBL" id="MQP10873.1"/>
    </source>
</evidence>
<protein>
    <submittedName>
        <fullName evidence="2">DUF3575 domain-containing protein</fullName>
    </submittedName>
</protein>
<feature type="region of interest" description="Disordered" evidence="1">
    <location>
        <begin position="208"/>
        <end position="230"/>
    </location>
</feature>
<organism evidence="2 3">
    <name type="scientific">Segatella copri</name>
    <dbReference type="NCBI Taxonomy" id="165179"/>
    <lineage>
        <taxon>Bacteria</taxon>
        <taxon>Pseudomonadati</taxon>
        <taxon>Bacteroidota</taxon>
        <taxon>Bacteroidia</taxon>
        <taxon>Bacteroidales</taxon>
        <taxon>Prevotellaceae</taxon>
        <taxon>Segatella</taxon>
    </lineage>
</organism>
<dbReference type="InterPro" id="IPR021958">
    <property type="entry name" value="DUF3575"/>
</dbReference>
<name>A0A6A7W8S0_9BACT</name>
<evidence type="ECO:0000313" key="3">
    <source>
        <dbReference type="Proteomes" id="UP000384372"/>
    </source>
</evidence>
<comment type="caution">
    <text evidence="2">The sequence shown here is derived from an EMBL/GenBank/DDBJ whole genome shotgun (WGS) entry which is preliminary data.</text>
</comment>
<dbReference type="Proteomes" id="UP000384372">
    <property type="component" value="Unassembled WGS sequence"/>
</dbReference>
<sequence length="422" mass="48242">MKLLINLAILFLCCIGVSGQTYRKEICVGFRVNSSEIDLDYGDNASNLAEIVGLLTDVQRNPNMEITGVSFCGSASPEGKSLQNKQLVVDRCASLEHYIRQRVDLPDSVVFKSDKTDVWQKLAIYVERTDMPHKDDVLYQIRQTPEYTYNAKGTLVDSRKKRLMDMNFGRTWNYMLREFFPLIRNASVLMVYIKQNETKQTEIPQEVKTPVQSVDTIPQETSPEETQPMPAAKSSRYFAIKTNMLYDALAIPNVGVEVSLGRRWSLAADWMYAWWSNNSKHRYWRVYGGGLSARKWFGHASEQKPLQGHHIGINAQILTYDFEFGGKGQMAGEPGGSIWSRLNYAFGAEYGYSMPIAERLNIDFSLVAGYMGGRYYKYIPIDGHYVWQSTHNRHWWGPTKIEVTLVWLLGNNNYNVKKGGNK</sequence>
<accession>A0A6A7W8S0</accession>
<dbReference type="Pfam" id="PF12099">
    <property type="entry name" value="DUF3575"/>
    <property type="match status" value="1"/>
</dbReference>
<proteinExistence type="predicted"/>